<protein>
    <submittedName>
        <fullName evidence="7">Sodium-lithium/proton antiporter</fullName>
    </submittedName>
</protein>
<comment type="caution">
    <text evidence="7">The sequence shown here is derived from an EMBL/GenBank/DDBJ whole genome shotgun (WGS) entry which is preliminary data.</text>
</comment>
<evidence type="ECO:0000256" key="3">
    <source>
        <dbReference type="ARBA" id="ARBA00022692"/>
    </source>
</evidence>
<gene>
    <name evidence="7" type="ORF">SDC9_150602</name>
</gene>
<reference evidence="7" key="1">
    <citation type="submission" date="2019-08" db="EMBL/GenBank/DDBJ databases">
        <authorList>
            <person name="Kucharzyk K."/>
            <person name="Murdoch R.W."/>
            <person name="Higgins S."/>
            <person name="Loffler F."/>
        </authorList>
    </citation>
    <scope>NUCLEOTIDE SEQUENCE</scope>
</reference>
<organism evidence="7">
    <name type="scientific">bioreactor metagenome</name>
    <dbReference type="NCBI Taxonomy" id="1076179"/>
    <lineage>
        <taxon>unclassified sequences</taxon>
        <taxon>metagenomes</taxon>
        <taxon>ecological metagenomes</taxon>
    </lineage>
</organism>
<feature type="transmembrane region" description="Helical" evidence="6">
    <location>
        <begin position="53"/>
        <end position="75"/>
    </location>
</feature>
<proteinExistence type="inferred from homology"/>
<keyword evidence="5 6" id="KW-0472">Membrane</keyword>
<sequence length="102" mass="10869">MPWAILMFIRNDTATGTGLIAVYVTVSVVRSLIEPKIIGVQTGLHPLAALAGMFAGASLFGITGLIAGPLVLAIIKNLNENGIFRIYRESTHQDSNCEKKAS</sequence>
<evidence type="ECO:0000256" key="2">
    <source>
        <dbReference type="ARBA" id="ARBA00009773"/>
    </source>
</evidence>
<evidence type="ECO:0000256" key="6">
    <source>
        <dbReference type="SAM" id="Phobius"/>
    </source>
</evidence>
<dbReference type="AlphaFoldDB" id="A0A645ES78"/>
<comment type="similarity">
    <text evidence="2">Belongs to the autoinducer-2 exporter (AI-2E) (TC 2.A.86) family.</text>
</comment>
<name>A0A645ES78_9ZZZZ</name>
<dbReference type="Pfam" id="PF01594">
    <property type="entry name" value="AI-2E_transport"/>
    <property type="match status" value="1"/>
</dbReference>
<keyword evidence="3 6" id="KW-0812">Transmembrane</keyword>
<evidence type="ECO:0000256" key="5">
    <source>
        <dbReference type="ARBA" id="ARBA00023136"/>
    </source>
</evidence>
<dbReference type="GO" id="GO:0016020">
    <property type="term" value="C:membrane"/>
    <property type="evidence" value="ECO:0007669"/>
    <property type="project" value="UniProtKB-SubCell"/>
</dbReference>
<keyword evidence="4 6" id="KW-1133">Transmembrane helix</keyword>
<comment type="subcellular location">
    <subcellularLocation>
        <location evidence="1">Membrane</location>
        <topology evidence="1">Multi-pass membrane protein</topology>
    </subcellularLocation>
</comment>
<evidence type="ECO:0000256" key="4">
    <source>
        <dbReference type="ARBA" id="ARBA00022989"/>
    </source>
</evidence>
<dbReference type="EMBL" id="VSSQ01049296">
    <property type="protein sequence ID" value="MPN03373.1"/>
    <property type="molecule type" value="Genomic_DNA"/>
</dbReference>
<accession>A0A645ES78</accession>
<evidence type="ECO:0000313" key="7">
    <source>
        <dbReference type="EMBL" id="MPN03373.1"/>
    </source>
</evidence>
<dbReference type="InterPro" id="IPR002549">
    <property type="entry name" value="AI-2E-like"/>
</dbReference>
<evidence type="ECO:0000256" key="1">
    <source>
        <dbReference type="ARBA" id="ARBA00004141"/>
    </source>
</evidence>
<feature type="transmembrane region" description="Helical" evidence="6">
    <location>
        <begin position="12"/>
        <end position="33"/>
    </location>
</feature>